<sequence length="453" mass="47009">MRSRLALGAVAALAAATLALTGCSGSGSSSSSSAGGKVDGTGKTLDVMIAANALYPTQQQKWFSDVSAQFQKETGATVKFETFASANDELTKIQTSVLSGQGPDIYDLGTTFTPTAYSTGAFVKLTKDDWEKVGGRDRFVPATLGISGPSASDEVGIPFLSRPFVLAYNTELLKAAGIDKPATTWDGLAAQAKKLTSGDVHGMAVAYADSFDPWKFVWAMSMQQGNTLLDLKTKKATIDDAAVKKAYQTYFGWLTEDKVVDPAAIGWKNAQAVAAFAAGKAAFLPMVSSSSQVSLDASPVAGKYAYAVMPTVPPGASKLPGDGKAAATIISGDNMVVAKYSKNQDLAFALIKMLTSEENQVAYTKTFGDLPTNAAAAKRIEEGNQLLGPILDAGTKAYGTPFSGAWGDTQLALVNVVVQSIPALSSGGVSSSDLQSRLKAAQATAQAALSKAK</sequence>
<dbReference type="Proteomes" id="UP000589620">
    <property type="component" value="Unassembled WGS sequence"/>
</dbReference>
<dbReference type="InterPro" id="IPR050490">
    <property type="entry name" value="Bact_solute-bd_prot1"/>
</dbReference>
<feature type="signal peptide" evidence="1">
    <location>
        <begin position="1"/>
        <end position="21"/>
    </location>
</feature>
<dbReference type="PANTHER" id="PTHR43649">
    <property type="entry name" value="ARABINOSE-BINDING PROTEIN-RELATED"/>
    <property type="match status" value="1"/>
</dbReference>
<evidence type="ECO:0000256" key="1">
    <source>
        <dbReference type="SAM" id="SignalP"/>
    </source>
</evidence>
<gene>
    <name evidence="2" type="ORF">BJ963_001588</name>
</gene>
<dbReference type="PROSITE" id="PS51257">
    <property type="entry name" value="PROKAR_LIPOPROTEIN"/>
    <property type="match status" value="1"/>
</dbReference>
<dbReference type="AlphaFoldDB" id="A0A852SY84"/>
<dbReference type="Gene3D" id="3.40.190.10">
    <property type="entry name" value="Periplasmic binding protein-like II"/>
    <property type="match status" value="1"/>
</dbReference>
<dbReference type="RefSeq" id="WP_179455791.1">
    <property type="nucleotide sequence ID" value="NZ_BAAAPX010000001.1"/>
</dbReference>
<dbReference type="EMBL" id="JACCBJ010000001">
    <property type="protein sequence ID" value="NYD74069.1"/>
    <property type="molecule type" value="Genomic_DNA"/>
</dbReference>
<dbReference type="InterPro" id="IPR006059">
    <property type="entry name" value="SBP"/>
</dbReference>
<keyword evidence="3" id="KW-1185">Reference proteome</keyword>
<keyword evidence="1" id="KW-0732">Signal</keyword>
<organism evidence="2 3">
    <name type="scientific">Leifsonia soli</name>
    <dbReference type="NCBI Taxonomy" id="582665"/>
    <lineage>
        <taxon>Bacteria</taxon>
        <taxon>Bacillati</taxon>
        <taxon>Actinomycetota</taxon>
        <taxon>Actinomycetes</taxon>
        <taxon>Micrococcales</taxon>
        <taxon>Microbacteriaceae</taxon>
        <taxon>Leifsonia</taxon>
    </lineage>
</organism>
<dbReference type="PANTHER" id="PTHR43649:SF12">
    <property type="entry name" value="DIACETYLCHITOBIOSE BINDING PROTEIN DASA"/>
    <property type="match status" value="1"/>
</dbReference>
<comment type="caution">
    <text evidence="2">The sequence shown here is derived from an EMBL/GenBank/DDBJ whole genome shotgun (WGS) entry which is preliminary data.</text>
</comment>
<dbReference type="Pfam" id="PF01547">
    <property type="entry name" value="SBP_bac_1"/>
    <property type="match status" value="1"/>
</dbReference>
<accession>A0A852SY84</accession>
<reference evidence="2 3" key="1">
    <citation type="submission" date="2020-07" db="EMBL/GenBank/DDBJ databases">
        <title>Sequencing the genomes of 1000 actinobacteria strains.</title>
        <authorList>
            <person name="Klenk H.-P."/>
        </authorList>
    </citation>
    <scope>NUCLEOTIDE SEQUENCE [LARGE SCALE GENOMIC DNA]</scope>
    <source>
        <strain evidence="2 3">DSM 23871</strain>
    </source>
</reference>
<dbReference type="SUPFAM" id="SSF53850">
    <property type="entry name" value="Periplasmic binding protein-like II"/>
    <property type="match status" value="1"/>
</dbReference>
<feature type="chain" id="PRO_5039632817" evidence="1">
    <location>
        <begin position="22"/>
        <end position="453"/>
    </location>
</feature>
<name>A0A852SY84_9MICO</name>
<keyword evidence="2" id="KW-0762">Sugar transport</keyword>
<evidence type="ECO:0000313" key="2">
    <source>
        <dbReference type="EMBL" id="NYD74069.1"/>
    </source>
</evidence>
<evidence type="ECO:0000313" key="3">
    <source>
        <dbReference type="Proteomes" id="UP000589620"/>
    </source>
</evidence>
<protein>
    <submittedName>
        <fullName evidence="2">Multiple sugar transport system substrate-binding protein</fullName>
    </submittedName>
</protein>
<keyword evidence="2" id="KW-0813">Transport</keyword>
<proteinExistence type="predicted"/>